<evidence type="ECO:0000256" key="11">
    <source>
        <dbReference type="SAM" id="Phobius"/>
    </source>
</evidence>
<name>A0A3S4ZUN6_9PLAT</name>
<evidence type="ECO:0000256" key="2">
    <source>
        <dbReference type="ARBA" id="ARBA00022475"/>
    </source>
</evidence>
<evidence type="ECO:0000256" key="3">
    <source>
        <dbReference type="ARBA" id="ARBA00022692"/>
    </source>
</evidence>
<keyword evidence="7" id="KW-1015">Disulfide bond</keyword>
<evidence type="ECO:0000256" key="7">
    <source>
        <dbReference type="ARBA" id="ARBA00023157"/>
    </source>
</evidence>
<dbReference type="InterPro" id="IPR017452">
    <property type="entry name" value="GPCR_Rhodpsn_7TM"/>
</dbReference>
<evidence type="ECO:0000256" key="8">
    <source>
        <dbReference type="ARBA" id="ARBA00023170"/>
    </source>
</evidence>
<feature type="transmembrane region" description="Helical" evidence="11">
    <location>
        <begin position="49"/>
        <end position="79"/>
    </location>
</feature>
<keyword evidence="9" id="KW-0807">Transducer</keyword>
<dbReference type="Gene3D" id="1.20.1070.10">
    <property type="entry name" value="Rhodopsin 7-helix transmembrane proteins"/>
    <property type="match status" value="2"/>
</dbReference>
<dbReference type="GO" id="GO:0043410">
    <property type="term" value="P:positive regulation of MAPK cascade"/>
    <property type="evidence" value="ECO:0007669"/>
    <property type="project" value="TreeGrafter"/>
</dbReference>
<evidence type="ECO:0000256" key="4">
    <source>
        <dbReference type="ARBA" id="ARBA00022989"/>
    </source>
</evidence>
<dbReference type="OrthoDB" id="5957871at2759"/>
<keyword evidence="6 11" id="KW-0472">Membrane</keyword>
<keyword evidence="8" id="KW-0675">Receptor</keyword>
<dbReference type="EMBL" id="CAAALY010014711">
    <property type="protein sequence ID" value="VEL12419.1"/>
    <property type="molecule type" value="Genomic_DNA"/>
</dbReference>
<evidence type="ECO:0000256" key="5">
    <source>
        <dbReference type="ARBA" id="ARBA00023040"/>
    </source>
</evidence>
<evidence type="ECO:0000313" key="14">
    <source>
        <dbReference type="Proteomes" id="UP000784294"/>
    </source>
</evidence>
<feature type="compositionally biased region" description="Polar residues" evidence="10">
    <location>
        <begin position="530"/>
        <end position="542"/>
    </location>
</feature>
<accession>A0A3S4ZUN6</accession>
<dbReference type="PANTHER" id="PTHR24248:SF185">
    <property type="entry name" value="DOPAMINE RECEPTOR 2"/>
    <property type="match status" value="1"/>
</dbReference>
<keyword evidence="4 11" id="KW-1133">Transmembrane helix</keyword>
<feature type="compositionally biased region" description="Polar residues" evidence="10">
    <location>
        <begin position="395"/>
        <end position="406"/>
    </location>
</feature>
<dbReference type="InterPro" id="IPR000276">
    <property type="entry name" value="GPCR_Rhodpsn"/>
</dbReference>
<feature type="region of interest" description="Disordered" evidence="10">
    <location>
        <begin position="384"/>
        <end position="411"/>
    </location>
</feature>
<dbReference type="GO" id="GO:0004930">
    <property type="term" value="F:G protein-coupled receptor activity"/>
    <property type="evidence" value="ECO:0007669"/>
    <property type="project" value="UniProtKB-KW"/>
</dbReference>
<feature type="domain" description="G-protein coupled receptors family 1 profile" evidence="12">
    <location>
        <begin position="70"/>
        <end position="649"/>
    </location>
</feature>
<evidence type="ECO:0000256" key="9">
    <source>
        <dbReference type="ARBA" id="ARBA00023224"/>
    </source>
</evidence>
<keyword evidence="3 11" id="KW-0812">Transmembrane</keyword>
<sequence length="1166" mass="130043">MFYGTFSEQTNSNGTNELVLKSESSPTGLVRVDNATWTWQPWSDSIRVAVIKVALLGPLLTTFVLLAVVGNILVILAVLRERHLRASLTNRFLVSLAFADLLLGSLVMPFAAIVVLFDEVWLFGADWCDIWHALDVLSSTASILNLCAIAIERYWATENPIAYASSQRRRQCVVMFAVVWLSALGISFPAIIWWRNTADYSSGGPWVCRFTSDRVYLIFSSVVSFYAPLAVMVVVYARIYQTASRLMRSFREGTKVIGPGPAYFELNSSVRQAGALSNRPILDAPRSSGKYHGLGMPSCRPTGPSLHNVCVWCLFICSSSCQGSVDMPFNCCLKCRRRRQVSVPWMPPQTAQPELMVLRVHRGGCGTGNSDASINNSNSNFNLTRSVGDAHKSAGRNSSGRRNNLLKQAGAKSASDRGSYFPFAGKNFFRSPGSLLSRTNRQYCGRLGLPKIRLVGCHETDAEEKQARSAKRMTLHPADVGFPRSAGCPHCLASEHSLPNMESGKMMAYLAAGLSNYPSQESILEAHGNMHSNQHSHSTLGQEHSHEQHQNSELIHHMQEYHQNQRLLSRLRHFTVSKRISKFVREQKAAKTLGIVMGIFICCWLPFFVCNLLMACQPNLAKTSRIFAHTWNVATWLGYLNSIVNPMVYAHSMREFRRAFLNLLCIWRLRARSGQVARGAQHKATAYGGFKATTQASGKSTFYEQHHTSGQTMRLPTQLPASQFPIPLLQTAKCHSHRLSNSISRCKPHHSHLFHSHPEIARQDICLVSAATNTTGLAAQNPPHSSQKNRHPFYKPRFEEVNFAQSAYKLQNRDSTSAKLHATSESGSLSISRFSGLAKLRWAFLKDQERRRVIQRLRLQRHAHQTANGGGNDKQSRRFPYDLGQTGNVKQRKGSFCSLRPCQTVSAGLAQSDIPIIVSNQSFMRTISEQNISLSTHCARDLSRQQPLLLFNAGEPGTNNFLQLSSGTIAHGVHMNYMTASPTYQLRMSPDNQDKFSLVKRIKASLARQKVSMFRKHRHGDRRVGEFDRRSCISADASRAAHSEGDNEAEYMQQATKFHANESYFTVLAGLLILPNSHFTYSDSNTSRNISGIHLTEAYTPNTGVANHLVMKNIIKQDDVIPAIAEQFGRRASQSMPEDLGKMGVNFILPNPTKLSKEIPSLLCKD</sequence>
<protein>
    <recommendedName>
        <fullName evidence="12">G-protein coupled receptors family 1 profile domain-containing protein</fullName>
    </recommendedName>
</protein>
<keyword evidence="14" id="KW-1185">Reference proteome</keyword>
<evidence type="ECO:0000256" key="10">
    <source>
        <dbReference type="SAM" id="MobiDB-lite"/>
    </source>
</evidence>
<dbReference type="Pfam" id="PF00001">
    <property type="entry name" value="7tm_1"/>
    <property type="match status" value="1"/>
</dbReference>
<gene>
    <name evidence="13" type="ORF">PXEA_LOCUS5859</name>
</gene>
<dbReference type="AlphaFoldDB" id="A0A3S4ZUN6"/>
<evidence type="ECO:0000256" key="6">
    <source>
        <dbReference type="ARBA" id="ARBA00023136"/>
    </source>
</evidence>
<dbReference type="SUPFAM" id="SSF81321">
    <property type="entry name" value="Family A G protein-coupled receptor-like"/>
    <property type="match status" value="1"/>
</dbReference>
<feature type="transmembrane region" description="Helical" evidence="11">
    <location>
        <begin position="172"/>
        <end position="195"/>
    </location>
</feature>
<keyword evidence="5" id="KW-0297">G-protein coupled receptor</keyword>
<evidence type="ECO:0000259" key="12">
    <source>
        <dbReference type="PROSITE" id="PS50262"/>
    </source>
</evidence>
<feature type="transmembrane region" description="Helical" evidence="11">
    <location>
        <begin position="91"/>
        <end position="117"/>
    </location>
</feature>
<feature type="transmembrane region" description="Helical" evidence="11">
    <location>
        <begin position="592"/>
        <end position="614"/>
    </location>
</feature>
<feature type="transmembrane region" description="Helical" evidence="11">
    <location>
        <begin position="215"/>
        <end position="239"/>
    </location>
</feature>
<feature type="transmembrane region" description="Helical" evidence="11">
    <location>
        <begin position="129"/>
        <end position="151"/>
    </location>
</feature>
<dbReference type="GO" id="GO:0005886">
    <property type="term" value="C:plasma membrane"/>
    <property type="evidence" value="ECO:0007669"/>
    <property type="project" value="UniProtKB-SubCell"/>
</dbReference>
<evidence type="ECO:0000256" key="1">
    <source>
        <dbReference type="ARBA" id="ARBA00004651"/>
    </source>
</evidence>
<comment type="caution">
    <text evidence="13">The sequence shown here is derived from an EMBL/GenBank/DDBJ whole genome shotgun (WGS) entry which is preliminary data.</text>
</comment>
<feature type="region of interest" description="Disordered" evidence="10">
    <location>
        <begin position="530"/>
        <end position="550"/>
    </location>
</feature>
<evidence type="ECO:0000313" key="13">
    <source>
        <dbReference type="EMBL" id="VEL12419.1"/>
    </source>
</evidence>
<keyword evidence="2" id="KW-1003">Cell membrane</keyword>
<dbReference type="PRINTS" id="PR00237">
    <property type="entry name" value="GPCRRHODOPSN"/>
</dbReference>
<dbReference type="PROSITE" id="PS50262">
    <property type="entry name" value="G_PROTEIN_RECEP_F1_2"/>
    <property type="match status" value="1"/>
</dbReference>
<proteinExistence type="predicted"/>
<dbReference type="PANTHER" id="PTHR24248">
    <property type="entry name" value="ADRENERGIC RECEPTOR-RELATED G-PROTEIN COUPLED RECEPTOR"/>
    <property type="match status" value="1"/>
</dbReference>
<dbReference type="Proteomes" id="UP000784294">
    <property type="component" value="Unassembled WGS sequence"/>
</dbReference>
<dbReference type="GO" id="GO:0071880">
    <property type="term" value="P:adenylate cyclase-activating adrenergic receptor signaling pathway"/>
    <property type="evidence" value="ECO:0007669"/>
    <property type="project" value="TreeGrafter"/>
</dbReference>
<comment type="subcellular location">
    <subcellularLocation>
        <location evidence="1">Cell membrane</location>
        <topology evidence="1">Multi-pass membrane protein</topology>
    </subcellularLocation>
</comment>
<organism evidence="13 14">
    <name type="scientific">Protopolystoma xenopodis</name>
    <dbReference type="NCBI Taxonomy" id="117903"/>
    <lineage>
        <taxon>Eukaryota</taxon>
        <taxon>Metazoa</taxon>
        <taxon>Spiralia</taxon>
        <taxon>Lophotrochozoa</taxon>
        <taxon>Platyhelminthes</taxon>
        <taxon>Monogenea</taxon>
        <taxon>Polyopisthocotylea</taxon>
        <taxon>Polystomatidea</taxon>
        <taxon>Polystomatidae</taxon>
        <taxon>Protopolystoma</taxon>
    </lineage>
</organism>
<dbReference type="FunFam" id="1.20.1070.10:FF:000523">
    <property type="entry name" value="5-hydroxytryptamine receptor 2B"/>
    <property type="match status" value="1"/>
</dbReference>
<reference evidence="13" key="1">
    <citation type="submission" date="2018-11" db="EMBL/GenBank/DDBJ databases">
        <authorList>
            <consortium name="Pathogen Informatics"/>
        </authorList>
    </citation>
    <scope>NUCLEOTIDE SEQUENCE</scope>
</reference>